<proteinExistence type="inferred from homology"/>
<keyword evidence="2" id="KW-0472">Membrane</keyword>
<comment type="caution">
    <text evidence="3">The sequence shown here is derived from an EMBL/GenBank/DDBJ whole genome shotgun (WGS) entry which is preliminary data.</text>
</comment>
<evidence type="ECO:0000256" key="1">
    <source>
        <dbReference type="ARBA" id="ARBA00005254"/>
    </source>
</evidence>
<dbReference type="GO" id="GO:0008300">
    <property type="term" value="P:isoprenoid catabolic process"/>
    <property type="evidence" value="ECO:0007669"/>
    <property type="project" value="TreeGrafter"/>
</dbReference>
<dbReference type="AlphaFoldDB" id="A0A5S5D0D5"/>
<dbReference type="Gene3D" id="3.90.226.10">
    <property type="entry name" value="2-enoyl-CoA Hydratase, Chain A, domain 1"/>
    <property type="match status" value="1"/>
</dbReference>
<protein>
    <submittedName>
        <fullName evidence="3">Methylglutaconyl-CoA hydratase</fullName>
    </submittedName>
</protein>
<organism evidence="3 4">
    <name type="scientific">Sphingobacterium allocomposti</name>
    <dbReference type="NCBI Taxonomy" id="415956"/>
    <lineage>
        <taxon>Bacteria</taxon>
        <taxon>Pseudomonadati</taxon>
        <taxon>Bacteroidota</taxon>
        <taxon>Sphingobacteriia</taxon>
        <taxon>Sphingobacteriales</taxon>
        <taxon>Sphingobacteriaceae</taxon>
        <taxon>Sphingobacterium</taxon>
    </lineage>
</organism>
<dbReference type="PANTHER" id="PTHR42964">
    <property type="entry name" value="ENOYL-COA HYDRATASE"/>
    <property type="match status" value="1"/>
</dbReference>
<accession>A0A5S5D0D5</accession>
<dbReference type="EMBL" id="VNHX01000029">
    <property type="protein sequence ID" value="TYP88814.1"/>
    <property type="molecule type" value="Genomic_DNA"/>
</dbReference>
<name>A0A5S5D0D5_9SPHI</name>
<evidence type="ECO:0000313" key="4">
    <source>
        <dbReference type="Proteomes" id="UP000325105"/>
    </source>
</evidence>
<dbReference type="GO" id="GO:0003824">
    <property type="term" value="F:catalytic activity"/>
    <property type="evidence" value="ECO:0007669"/>
    <property type="project" value="UniProtKB-ARBA"/>
</dbReference>
<comment type="similarity">
    <text evidence="1">Belongs to the enoyl-CoA hydratase/isomerase family.</text>
</comment>
<dbReference type="CDD" id="cd06558">
    <property type="entry name" value="crotonase-like"/>
    <property type="match status" value="1"/>
</dbReference>
<dbReference type="RefSeq" id="WP_170250067.1">
    <property type="nucleotide sequence ID" value="NZ_VNHX01000029.1"/>
</dbReference>
<keyword evidence="4" id="KW-1185">Reference proteome</keyword>
<evidence type="ECO:0000313" key="3">
    <source>
        <dbReference type="EMBL" id="TYP88814.1"/>
    </source>
</evidence>
<dbReference type="InterPro" id="IPR029045">
    <property type="entry name" value="ClpP/crotonase-like_dom_sf"/>
</dbReference>
<reference evidence="3 4" key="1">
    <citation type="submission" date="2019-07" db="EMBL/GenBank/DDBJ databases">
        <title>Genomic Encyclopedia of Archaeal and Bacterial Type Strains, Phase II (KMG-II): from individual species to whole genera.</title>
        <authorList>
            <person name="Goeker M."/>
        </authorList>
    </citation>
    <scope>NUCLEOTIDE SEQUENCE [LARGE SCALE GENOMIC DNA]</scope>
    <source>
        <strain evidence="3 4">DSM 18850</strain>
    </source>
</reference>
<gene>
    <name evidence="3" type="ORF">BC792_12920</name>
</gene>
<keyword evidence="2" id="KW-0812">Transmembrane</keyword>
<dbReference type="Pfam" id="PF00378">
    <property type="entry name" value="ECH_1"/>
    <property type="match status" value="1"/>
</dbReference>
<evidence type="ECO:0000256" key="2">
    <source>
        <dbReference type="SAM" id="Phobius"/>
    </source>
</evidence>
<dbReference type="InterPro" id="IPR051683">
    <property type="entry name" value="Enoyl-CoA_Hydratase/Isomerase"/>
</dbReference>
<feature type="transmembrane region" description="Helical" evidence="2">
    <location>
        <begin position="101"/>
        <end position="124"/>
    </location>
</feature>
<keyword evidence="2" id="KW-1133">Transmembrane helix</keyword>
<dbReference type="PANTHER" id="PTHR42964:SF1">
    <property type="entry name" value="POLYKETIDE BIOSYNTHESIS ENOYL-COA HYDRATASE PKSH-RELATED"/>
    <property type="match status" value="1"/>
</dbReference>
<sequence>MNYNYIRTDTAAHVFTLTLARPEKRNAFTPSMVSEIAHALDIANKDDTIKLVLVRAEGPVFCAGMDLHTFRDPSMDVVNPAVPVTDSSLGEVMDSLRKPSIAIVEGDVIAGGFLLVLGCTYVFARSAVRFRLPEVALGIFPFQVMASLYKVMPEKQVLQLCLETEYFDIEKALRLGIVDAIYEEAAVTQLIASFKELDTRTLSAGIGALRKLPSIAKDKHYSFLKECLENLRDEKN</sequence>
<dbReference type="SUPFAM" id="SSF52096">
    <property type="entry name" value="ClpP/crotonase"/>
    <property type="match status" value="1"/>
</dbReference>
<dbReference type="Proteomes" id="UP000325105">
    <property type="component" value="Unassembled WGS sequence"/>
</dbReference>
<dbReference type="InterPro" id="IPR001753">
    <property type="entry name" value="Enoyl-CoA_hydra/iso"/>
</dbReference>